<reference evidence="2" key="1">
    <citation type="journal article" date="2019" name="Int. J. Syst. Evol. Microbiol.">
        <title>The Global Catalogue of Microorganisms (GCM) 10K type strain sequencing project: providing services to taxonomists for standard genome sequencing and annotation.</title>
        <authorList>
            <consortium name="The Broad Institute Genomics Platform"/>
            <consortium name="The Broad Institute Genome Sequencing Center for Infectious Disease"/>
            <person name="Wu L."/>
            <person name="Ma J."/>
        </authorList>
    </citation>
    <scope>NUCLEOTIDE SEQUENCE [LARGE SCALE GENOMIC DNA]</scope>
    <source>
        <strain evidence="2">CCUG 57263</strain>
    </source>
</reference>
<protein>
    <submittedName>
        <fullName evidence="1">Uncharacterized protein</fullName>
    </submittedName>
</protein>
<evidence type="ECO:0000313" key="2">
    <source>
        <dbReference type="Proteomes" id="UP001597120"/>
    </source>
</evidence>
<evidence type="ECO:0000313" key="1">
    <source>
        <dbReference type="EMBL" id="MFD0871576.1"/>
    </source>
</evidence>
<comment type="caution">
    <text evidence="1">The sequence shown here is derived from an EMBL/GenBank/DDBJ whole genome shotgun (WGS) entry which is preliminary data.</text>
</comment>
<gene>
    <name evidence="1" type="ORF">ACFQ03_20765</name>
</gene>
<name>A0ABW3DE18_9BACL</name>
<dbReference type="RefSeq" id="WP_379290703.1">
    <property type="nucleotide sequence ID" value="NZ_JBHTIU010000085.1"/>
</dbReference>
<dbReference type="Proteomes" id="UP001597120">
    <property type="component" value="Unassembled WGS sequence"/>
</dbReference>
<organism evidence="1 2">
    <name type="scientific">Paenibacillus residui</name>
    <dbReference type="NCBI Taxonomy" id="629724"/>
    <lineage>
        <taxon>Bacteria</taxon>
        <taxon>Bacillati</taxon>
        <taxon>Bacillota</taxon>
        <taxon>Bacilli</taxon>
        <taxon>Bacillales</taxon>
        <taxon>Paenibacillaceae</taxon>
        <taxon>Paenibacillus</taxon>
    </lineage>
</organism>
<dbReference type="EMBL" id="JBHTIU010000085">
    <property type="protein sequence ID" value="MFD0871576.1"/>
    <property type="molecule type" value="Genomic_DNA"/>
</dbReference>
<proteinExistence type="predicted"/>
<sequence length="89" mass="9845">PHRCHTTKKLLFCCLIFLVHYIVRMGEVGILFLDAIDDWKYAGSKLNLSYNFGGGGDIFIGGSDFGNAGNPERTLCSQQDDVNGVNNLY</sequence>
<accession>A0ABW3DE18</accession>
<feature type="non-terminal residue" evidence="1">
    <location>
        <position position="1"/>
    </location>
</feature>
<keyword evidence="2" id="KW-1185">Reference proteome</keyword>